<dbReference type="EMBL" id="KL367479">
    <property type="protein sequence ID" value="KFD72025.1"/>
    <property type="molecule type" value="Genomic_DNA"/>
</dbReference>
<reference evidence="3 4" key="1">
    <citation type="journal article" date="2014" name="Nat. Genet.">
        <title>Genome and transcriptome of the porcine whipworm Trichuris suis.</title>
        <authorList>
            <person name="Jex A.R."/>
            <person name="Nejsum P."/>
            <person name="Schwarz E.M."/>
            <person name="Hu L."/>
            <person name="Young N.D."/>
            <person name="Hall R.S."/>
            <person name="Korhonen P.K."/>
            <person name="Liao S."/>
            <person name="Thamsborg S."/>
            <person name="Xia J."/>
            <person name="Xu P."/>
            <person name="Wang S."/>
            <person name="Scheerlinck J.P."/>
            <person name="Hofmann A."/>
            <person name="Sternberg P.W."/>
            <person name="Wang J."/>
            <person name="Gasser R.B."/>
        </authorList>
    </citation>
    <scope>NUCLEOTIDE SEQUENCE [LARGE SCALE GENOMIC DNA]</scope>
    <source>
        <strain evidence="3">DCEP-RM93F</strain>
        <strain evidence="2">DCEP-RM93M</strain>
    </source>
</reference>
<evidence type="ECO:0000256" key="1">
    <source>
        <dbReference type="SAM" id="MobiDB-lite"/>
    </source>
</evidence>
<dbReference type="AlphaFoldDB" id="A0A085NRC9"/>
<organism evidence="3">
    <name type="scientific">Trichuris suis</name>
    <name type="common">pig whipworm</name>
    <dbReference type="NCBI Taxonomy" id="68888"/>
    <lineage>
        <taxon>Eukaryota</taxon>
        <taxon>Metazoa</taxon>
        <taxon>Ecdysozoa</taxon>
        <taxon>Nematoda</taxon>
        <taxon>Enoplea</taxon>
        <taxon>Dorylaimia</taxon>
        <taxon>Trichinellida</taxon>
        <taxon>Trichuridae</taxon>
        <taxon>Trichuris</taxon>
    </lineage>
</organism>
<gene>
    <name evidence="2" type="ORF">M513_00438</name>
    <name evidence="3" type="ORF">M514_00438</name>
</gene>
<evidence type="ECO:0000313" key="2">
    <source>
        <dbReference type="EMBL" id="KFD58745.1"/>
    </source>
</evidence>
<dbReference type="EMBL" id="KL363183">
    <property type="protein sequence ID" value="KFD58745.1"/>
    <property type="molecule type" value="Genomic_DNA"/>
</dbReference>
<feature type="region of interest" description="Disordered" evidence="1">
    <location>
        <begin position="42"/>
        <end position="64"/>
    </location>
</feature>
<dbReference type="Proteomes" id="UP000030764">
    <property type="component" value="Unassembled WGS sequence"/>
</dbReference>
<proteinExistence type="predicted"/>
<protein>
    <submittedName>
        <fullName evidence="3">Uncharacterized protein</fullName>
    </submittedName>
</protein>
<keyword evidence="4" id="KW-1185">Reference proteome</keyword>
<evidence type="ECO:0000313" key="4">
    <source>
        <dbReference type="Proteomes" id="UP000030764"/>
    </source>
</evidence>
<dbReference type="Proteomes" id="UP000030758">
    <property type="component" value="Unassembled WGS sequence"/>
</dbReference>
<evidence type="ECO:0000313" key="3">
    <source>
        <dbReference type="EMBL" id="KFD72025.1"/>
    </source>
</evidence>
<name>A0A085NRC9_9BILA</name>
<sequence length="64" mass="7253">MQAEKIENFFNSSVRFHLGQIGMTKMEDHQVWAPSLKADSSLRIRPTSPPSVRQSGYQKCCVAK</sequence>
<accession>A0A085NRC9</accession>